<evidence type="ECO:0000313" key="1">
    <source>
        <dbReference type="EMBL" id="QDU04515.1"/>
    </source>
</evidence>
<dbReference type="AlphaFoldDB" id="A0A517WGZ1"/>
<name>A0A517WGZ1_9PLAN</name>
<proteinExistence type="predicted"/>
<sequence length="103" mass="11460">MEQYVSTKKNQFQFYEVVVVEAGSDQSLRGISGEEGAILGMSQDEETGCWGYAVSLFSTQETWDVSESQLIKTGRMKQRSDFYSGDSIRVIVDPESGEGSLKE</sequence>
<reference evidence="1 2" key="1">
    <citation type="submission" date="2019-02" db="EMBL/GenBank/DDBJ databases">
        <title>Deep-cultivation of Planctomycetes and their phenomic and genomic characterization uncovers novel biology.</title>
        <authorList>
            <person name="Wiegand S."/>
            <person name="Jogler M."/>
            <person name="Boedeker C."/>
            <person name="Pinto D."/>
            <person name="Vollmers J."/>
            <person name="Rivas-Marin E."/>
            <person name="Kohn T."/>
            <person name="Peeters S.H."/>
            <person name="Heuer A."/>
            <person name="Rast P."/>
            <person name="Oberbeckmann S."/>
            <person name="Bunk B."/>
            <person name="Jeske O."/>
            <person name="Meyerdierks A."/>
            <person name="Storesund J.E."/>
            <person name="Kallscheuer N."/>
            <person name="Luecker S."/>
            <person name="Lage O.M."/>
            <person name="Pohl T."/>
            <person name="Merkel B.J."/>
            <person name="Hornburger P."/>
            <person name="Mueller R.-W."/>
            <person name="Bruemmer F."/>
            <person name="Labrenz M."/>
            <person name="Spormann A.M."/>
            <person name="Op den Camp H."/>
            <person name="Overmann J."/>
            <person name="Amann R."/>
            <person name="Jetten M.S.M."/>
            <person name="Mascher T."/>
            <person name="Medema M.H."/>
            <person name="Devos D.P."/>
            <person name="Kaster A.-K."/>
            <person name="Ovreas L."/>
            <person name="Rohde M."/>
            <person name="Galperin M.Y."/>
            <person name="Jogler C."/>
        </authorList>
    </citation>
    <scope>NUCLEOTIDE SEQUENCE [LARGE SCALE GENOMIC DNA]</scope>
    <source>
        <strain evidence="1 2">V6</strain>
    </source>
</reference>
<protein>
    <submittedName>
        <fullName evidence="1">Uncharacterized protein</fullName>
    </submittedName>
</protein>
<accession>A0A517WGZ1</accession>
<evidence type="ECO:0000313" key="2">
    <source>
        <dbReference type="Proteomes" id="UP000320722"/>
    </source>
</evidence>
<gene>
    <name evidence="1" type="ORF">V6x_42430</name>
</gene>
<organism evidence="1 2">
    <name type="scientific">Gimesia chilikensis</name>
    <dbReference type="NCBI Taxonomy" id="2605989"/>
    <lineage>
        <taxon>Bacteria</taxon>
        <taxon>Pseudomonadati</taxon>
        <taxon>Planctomycetota</taxon>
        <taxon>Planctomycetia</taxon>
        <taxon>Planctomycetales</taxon>
        <taxon>Planctomycetaceae</taxon>
        <taxon>Gimesia</taxon>
    </lineage>
</organism>
<dbReference type="Proteomes" id="UP000320722">
    <property type="component" value="Chromosome"/>
</dbReference>
<dbReference type="EMBL" id="CP036347">
    <property type="protein sequence ID" value="QDU04515.1"/>
    <property type="molecule type" value="Genomic_DNA"/>
</dbReference>